<comment type="similarity">
    <text evidence="1 3">Belongs to the triosephosphate isomerase family.</text>
</comment>
<evidence type="ECO:0000313" key="5">
    <source>
        <dbReference type="Proteomes" id="UP000178636"/>
    </source>
</evidence>
<dbReference type="STRING" id="1798664.A3C93_00035"/>
<dbReference type="GO" id="GO:0046166">
    <property type="term" value="P:glyceraldehyde-3-phosphate biosynthetic process"/>
    <property type="evidence" value="ECO:0007669"/>
    <property type="project" value="TreeGrafter"/>
</dbReference>
<dbReference type="SUPFAM" id="SSF51351">
    <property type="entry name" value="Triosephosphate isomerase (TIM)"/>
    <property type="match status" value="1"/>
</dbReference>
<dbReference type="CDD" id="cd00311">
    <property type="entry name" value="TIM"/>
    <property type="match status" value="1"/>
</dbReference>
<dbReference type="GO" id="GO:0006096">
    <property type="term" value="P:glycolytic process"/>
    <property type="evidence" value="ECO:0007669"/>
    <property type="project" value="UniProtKB-UniPathway"/>
</dbReference>
<dbReference type="Proteomes" id="UP000178636">
    <property type="component" value="Unassembled WGS sequence"/>
</dbReference>
<evidence type="ECO:0000256" key="1">
    <source>
        <dbReference type="ARBA" id="ARBA00007422"/>
    </source>
</evidence>
<dbReference type="GO" id="GO:0019563">
    <property type="term" value="P:glycerol catabolic process"/>
    <property type="evidence" value="ECO:0007669"/>
    <property type="project" value="TreeGrafter"/>
</dbReference>
<dbReference type="UniPathway" id="UPA00109">
    <property type="reaction ID" value="UER00189"/>
</dbReference>
<evidence type="ECO:0000256" key="2">
    <source>
        <dbReference type="ARBA" id="ARBA00023235"/>
    </source>
</evidence>
<keyword evidence="3" id="KW-0312">Gluconeogenesis</keyword>
<dbReference type="Pfam" id="PF00121">
    <property type="entry name" value="TIM"/>
    <property type="match status" value="1"/>
</dbReference>
<comment type="caution">
    <text evidence="4">The sequence shown here is derived from an EMBL/GenBank/DDBJ whole genome shotgun (WGS) entry which is preliminary data.</text>
</comment>
<accession>A0A1G2DIQ4</accession>
<dbReference type="PANTHER" id="PTHR21139:SF42">
    <property type="entry name" value="TRIOSEPHOSPHATE ISOMERASE"/>
    <property type="match status" value="1"/>
</dbReference>
<dbReference type="GO" id="GO:0006094">
    <property type="term" value="P:gluconeogenesis"/>
    <property type="evidence" value="ECO:0007669"/>
    <property type="project" value="UniProtKB-UniPathway"/>
</dbReference>
<name>A0A1G2DIQ4_9BACT</name>
<comment type="pathway">
    <text evidence="3">Carbohydrate biosynthesis; gluconeogenesis.</text>
</comment>
<dbReference type="InterPro" id="IPR035990">
    <property type="entry name" value="TIM_sf"/>
</dbReference>
<dbReference type="EC" id="5.3.1.1" evidence="3"/>
<dbReference type="PROSITE" id="PS51440">
    <property type="entry name" value="TIM_2"/>
    <property type="match status" value="1"/>
</dbReference>
<dbReference type="InterPro" id="IPR013785">
    <property type="entry name" value="Aldolase_TIM"/>
</dbReference>
<evidence type="ECO:0000256" key="3">
    <source>
        <dbReference type="RuleBase" id="RU363013"/>
    </source>
</evidence>
<proteinExistence type="inferred from homology"/>
<dbReference type="PANTHER" id="PTHR21139">
    <property type="entry name" value="TRIOSEPHOSPHATE ISOMERASE"/>
    <property type="match status" value="1"/>
</dbReference>
<dbReference type="InterPro" id="IPR000652">
    <property type="entry name" value="Triosephosphate_isomerase"/>
</dbReference>
<comment type="subcellular location">
    <subcellularLocation>
        <location evidence="3">Cytoplasm</location>
    </subcellularLocation>
</comment>
<dbReference type="EMBL" id="MHLO01000005">
    <property type="protein sequence ID" value="OGZ13292.1"/>
    <property type="molecule type" value="Genomic_DNA"/>
</dbReference>
<keyword evidence="3" id="KW-0324">Glycolysis</keyword>
<evidence type="ECO:0000313" key="4">
    <source>
        <dbReference type="EMBL" id="OGZ13292.1"/>
    </source>
</evidence>
<keyword evidence="3" id="KW-0963">Cytoplasm</keyword>
<dbReference type="GO" id="GO:0004807">
    <property type="term" value="F:triose-phosphate isomerase activity"/>
    <property type="evidence" value="ECO:0007669"/>
    <property type="project" value="UniProtKB-EC"/>
</dbReference>
<sequence>MKLIVGNWKMYPRKLGDAKAIVGKLKFPAKKLPRTKVVVCPPTLYILPLVALLGRSPILLGAQNTFTVDEGAYTGETSPAALVSSGATHAIVGHSERRALGEDDAVVAQKAIAAVRSGLTVVLCVGEAVRDPGGAYFTEVGRELRASLSGFPKNMTKRLVVAYEPIWAIGSSALRAATPEDFREMSIFIKRNLVDRFGKSAGFSVPILYGGSVDEKNAGGFLKEGGADGLLVGRASLDPERFSEIVRVAVNTR</sequence>
<dbReference type="UniPathway" id="UPA00138"/>
<dbReference type="GO" id="GO:0005829">
    <property type="term" value="C:cytosol"/>
    <property type="evidence" value="ECO:0007669"/>
    <property type="project" value="TreeGrafter"/>
</dbReference>
<keyword evidence="2 3" id="KW-0413">Isomerase</keyword>
<comment type="subunit">
    <text evidence="3">Homodimer.</text>
</comment>
<organism evidence="4 5">
    <name type="scientific">Candidatus Lloydbacteria bacterium RIFCSPHIGHO2_02_FULL_54_17</name>
    <dbReference type="NCBI Taxonomy" id="1798664"/>
    <lineage>
        <taxon>Bacteria</taxon>
        <taxon>Candidatus Lloydiibacteriota</taxon>
    </lineage>
</organism>
<reference evidence="4 5" key="1">
    <citation type="journal article" date="2016" name="Nat. Commun.">
        <title>Thousands of microbial genomes shed light on interconnected biogeochemical processes in an aquifer system.</title>
        <authorList>
            <person name="Anantharaman K."/>
            <person name="Brown C.T."/>
            <person name="Hug L.A."/>
            <person name="Sharon I."/>
            <person name="Castelle C.J."/>
            <person name="Probst A.J."/>
            <person name="Thomas B.C."/>
            <person name="Singh A."/>
            <person name="Wilkins M.J."/>
            <person name="Karaoz U."/>
            <person name="Brodie E.L."/>
            <person name="Williams K.H."/>
            <person name="Hubbard S.S."/>
            <person name="Banfield J.F."/>
        </authorList>
    </citation>
    <scope>NUCLEOTIDE SEQUENCE [LARGE SCALE GENOMIC DNA]</scope>
</reference>
<comment type="pathway">
    <text evidence="3">Carbohydrate degradation; glycolysis; D-glyceraldehyde 3-phosphate from glycerone phosphate: step 1/1.</text>
</comment>
<dbReference type="AlphaFoldDB" id="A0A1G2DIQ4"/>
<gene>
    <name evidence="4" type="ORF">A3C93_00035</name>
</gene>
<dbReference type="Gene3D" id="3.20.20.70">
    <property type="entry name" value="Aldolase class I"/>
    <property type="match status" value="1"/>
</dbReference>
<comment type="catalytic activity">
    <reaction evidence="3">
        <text>D-glyceraldehyde 3-phosphate = dihydroxyacetone phosphate</text>
        <dbReference type="Rhea" id="RHEA:18585"/>
        <dbReference type="ChEBI" id="CHEBI:57642"/>
        <dbReference type="ChEBI" id="CHEBI:59776"/>
        <dbReference type="EC" id="5.3.1.1"/>
    </reaction>
</comment>
<protein>
    <recommendedName>
        <fullName evidence="3">Triosephosphate isomerase</fullName>
        <ecNumber evidence="3">5.3.1.1</ecNumber>
    </recommendedName>
</protein>